<feature type="compositionally biased region" description="Basic and acidic residues" evidence="6">
    <location>
        <begin position="369"/>
        <end position="379"/>
    </location>
</feature>
<proteinExistence type="predicted"/>
<evidence type="ECO:0000256" key="2">
    <source>
        <dbReference type="ARBA" id="ARBA00023015"/>
    </source>
</evidence>
<feature type="region of interest" description="Disordered" evidence="6">
    <location>
        <begin position="174"/>
        <end position="248"/>
    </location>
</feature>
<feature type="compositionally biased region" description="Polar residues" evidence="6">
    <location>
        <begin position="345"/>
        <end position="362"/>
    </location>
</feature>
<dbReference type="SUPFAM" id="SSF57959">
    <property type="entry name" value="Leucine zipper domain"/>
    <property type="match status" value="1"/>
</dbReference>
<dbReference type="InterPro" id="IPR046347">
    <property type="entry name" value="bZIP_sf"/>
</dbReference>
<feature type="region of interest" description="Disordered" evidence="6">
    <location>
        <begin position="479"/>
        <end position="530"/>
    </location>
</feature>
<evidence type="ECO:0000256" key="3">
    <source>
        <dbReference type="ARBA" id="ARBA00023125"/>
    </source>
</evidence>
<dbReference type="PROSITE" id="PS00036">
    <property type="entry name" value="BZIP_BASIC"/>
    <property type="match status" value="1"/>
</dbReference>
<dbReference type="GO" id="GO:0005634">
    <property type="term" value="C:nucleus"/>
    <property type="evidence" value="ECO:0007669"/>
    <property type="project" value="UniProtKB-SubCell"/>
</dbReference>
<evidence type="ECO:0000256" key="1">
    <source>
        <dbReference type="ARBA" id="ARBA00004123"/>
    </source>
</evidence>
<dbReference type="PROSITE" id="PS50217">
    <property type="entry name" value="BZIP"/>
    <property type="match status" value="1"/>
</dbReference>
<dbReference type="RefSeq" id="XP_025346590.1">
    <property type="nucleotide sequence ID" value="XM_025492913.1"/>
</dbReference>
<feature type="compositionally biased region" description="Basic and acidic residues" evidence="6">
    <location>
        <begin position="98"/>
        <end position="133"/>
    </location>
</feature>
<dbReference type="PANTHER" id="PTHR13044:SF14">
    <property type="entry name" value="CRYPTOCEPHAL, ISOFORM A"/>
    <property type="match status" value="1"/>
</dbReference>
<evidence type="ECO:0000313" key="8">
    <source>
        <dbReference type="EMBL" id="PWN19430.1"/>
    </source>
</evidence>
<dbReference type="GeneID" id="37014647"/>
<organism evidence="8 9">
    <name type="scientific">Pseudomicrostroma glucosiphilum</name>
    <dbReference type="NCBI Taxonomy" id="1684307"/>
    <lineage>
        <taxon>Eukaryota</taxon>
        <taxon>Fungi</taxon>
        <taxon>Dikarya</taxon>
        <taxon>Basidiomycota</taxon>
        <taxon>Ustilaginomycotina</taxon>
        <taxon>Exobasidiomycetes</taxon>
        <taxon>Microstromatales</taxon>
        <taxon>Microstromatales incertae sedis</taxon>
        <taxon>Pseudomicrostroma</taxon>
    </lineage>
</organism>
<gene>
    <name evidence="8" type="ORF">BCV69DRAFT_284063</name>
</gene>
<dbReference type="Proteomes" id="UP000245942">
    <property type="component" value="Unassembled WGS sequence"/>
</dbReference>
<dbReference type="GO" id="GO:0001228">
    <property type="term" value="F:DNA-binding transcription activator activity, RNA polymerase II-specific"/>
    <property type="evidence" value="ECO:0007669"/>
    <property type="project" value="TreeGrafter"/>
</dbReference>
<dbReference type="AlphaFoldDB" id="A0A316U2L4"/>
<reference evidence="8 9" key="1">
    <citation type="journal article" date="2018" name="Mol. Biol. Evol.">
        <title>Broad Genomic Sampling Reveals a Smut Pathogenic Ancestry of the Fungal Clade Ustilaginomycotina.</title>
        <authorList>
            <person name="Kijpornyongpan T."/>
            <person name="Mondo S.J."/>
            <person name="Barry K."/>
            <person name="Sandor L."/>
            <person name="Lee J."/>
            <person name="Lipzen A."/>
            <person name="Pangilinan J."/>
            <person name="LaButti K."/>
            <person name="Hainaut M."/>
            <person name="Henrissat B."/>
            <person name="Grigoriev I.V."/>
            <person name="Spatafora J.W."/>
            <person name="Aime M.C."/>
        </authorList>
    </citation>
    <scope>NUCLEOTIDE SEQUENCE [LARGE SCALE GENOMIC DNA]</scope>
    <source>
        <strain evidence="8 9">MCA 4718</strain>
    </source>
</reference>
<evidence type="ECO:0000259" key="7">
    <source>
        <dbReference type="PROSITE" id="PS50217"/>
    </source>
</evidence>
<dbReference type="EMBL" id="KZ819331">
    <property type="protein sequence ID" value="PWN19430.1"/>
    <property type="molecule type" value="Genomic_DNA"/>
</dbReference>
<comment type="subcellular location">
    <subcellularLocation>
        <location evidence="1">Nucleus</location>
    </subcellularLocation>
</comment>
<keyword evidence="4" id="KW-0804">Transcription</keyword>
<protein>
    <recommendedName>
        <fullName evidence="7">BZIP domain-containing protein</fullName>
    </recommendedName>
</protein>
<feature type="compositionally biased region" description="Polar residues" evidence="6">
    <location>
        <begin position="207"/>
        <end position="248"/>
    </location>
</feature>
<feature type="region of interest" description="Disordered" evidence="6">
    <location>
        <begin position="85"/>
        <end position="160"/>
    </location>
</feature>
<dbReference type="CDD" id="cd14705">
    <property type="entry name" value="bZIP_Zip1"/>
    <property type="match status" value="1"/>
</dbReference>
<feature type="region of interest" description="Disordered" evidence="6">
    <location>
        <begin position="15"/>
        <end position="68"/>
    </location>
</feature>
<dbReference type="Gene3D" id="1.20.5.170">
    <property type="match status" value="1"/>
</dbReference>
<feature type="domain" description="BZIP" evidence="7">
    <location>
        <begin position="417"/>
        <end position="476"/>
    </location>
</feature>
<keyword evidence="5" id="KW-0539">Nucleus</keyword>
<accession>A0A316U2L4</accession>
<feature type="region of interest" description="Disordered" evidence="6">
    <location>
        <begin position="313"/>
        <end position="439"/>
    </location>
</feature>
<evidence type="ECO:0000256" key="5">
    <source>
        <dbReference type="ARBA" id="ARBA00023242"/>
    </source>
</evidence>
<evidence type="ECO:0000313" key="9">
    <source>
        <dbReference type="Proteomes" id="UP000245942"/>
    </source>
</evidence>
<dbReference type="InterPro" id="IPR004827">
    <property type="entry name" value="bZIP"/>
</dbReference>
<name>A0A316U2L4_9BASI</name>
<keyword evidence="2" id="KW-0805">Transcription regulation</keyword>
<dbReference type="PANTHER" id="PTHR13044">
    <property type="entry name" value="ACTIVATING TRANSCRIPTION FACTOR ATF 4/5"/>
    <property type="match status" value="1"/>
</dbReference>
<keyword evidence="9" id="KW-1185">Reference proteome</keyword>
<dbReference type="STRING" id="1684307.A0A316U2L4"/>
<evidence type="ECO:0000256" key="6">
    <source>
        <dbReference type="SAM" id="MobiDB-lite"/>
    </source>
</evidence>
<dbReference type="Pfam" id="PF07716">
    <property type="entry name" value="bZIP_2"/>
    <property type="match status" value="1"/>
</dbReference>
<dbReference type="SMART" id="SM00338">
    <property type="entry name" value="BRLZ"/>
    <property type="match status" value="1"/>
</dbReference>
<feature type="compositionally biased region" description="Low complexity" evidence="6">
    <location>
        <begin position="145"/>
        <end position="155"/>
    </location>
</feature>
<evidence type="ECO:0000256" key="4">
    <source>
        <dbReference type="ARBA" id="ARBA00023163"/>
    </source>
</evidence>
<sequence>MPLNDDFLFNLRQFSNSESGSNREAGGSLGEGTAAAGTAPQDSSSILAGLNAFTPEDRDGEGATSKDFAEQLELWTNANFSFDGPTGHALLLDDEKDAEAKREENERQEKERERESNNTNRADVRAGKTREGLRASTGRNDDGNAASSAASAHEAAMLREHKIATDKLQYFAPPSAAAGEGRRPGYPAATNSQRDTRLRRHAENEMPNGTSEQPLEHSQQPVMTGENAFSQFNLPPQNASGSSQQQVNGSAPLAAIPGLPFGVSPELMQAIAFQQILSGTNPYNNPLNLLAHAQNGYAGAGYPAANGAFASGFESHGGPTAPQTFGAPAWTQQAATTEDKDQAHSNDGSGSSTRASSANLPSSKKRRISTKEEREREKAEEEEETARDIRDEIPPLKLIDTGNPEADAEANRAAIEEDKRRRNTAASARFRVKKKQREQALEHSAKILEDKVKALEDENARLSTENGWLKSLITIRPGTMTPTIQHPFPTTMPGSNAQPGRDTGLHPRGVGTPLHQQQQSASGGERSREG</sequence>
<dbReference type="OrthoDB" id="1939598at2759"/>
<keyword evidence="3" id="KW-0238">DNA-binding</keyword>
<dbReference type="GO" id="GO:0000977">
    <property type="term" value="F:RNA polymerase II transcription regulatory region sequence-specific DNA binding"/>
    <property type="evidence" value="ECO:0007669"/>
    <property type="project" value="TreeGrafter"/>
</dbReference>